<accession>B9XP29</accession>
<keyword evidence="4" id="KW-1003">Cell membrane</keyword>
<dbReference type="Pfam" id="PF00072">
    <property type="entry name" value="Response_reg"/>
    <property type="match status" value="2"/>
</dbReference>
<evidence type="ECO:0000313" key="25">
    <source>
        <dbReference type="EMBL" id="EEF58385.1"/>
    </source>
</evidence>
<evidence type="ECO:0000313" key="26">
    <source>
        <dbReference type="Proteomes" id="UP000003688"/>
    </source>
</evidence>
<dbReference type="PROSITE" id="PS50110">
    <property type="entry name" value="RESPONSE_REGULATORY"/>
    <property type="match status" value="2"/>
</dbReference>
<dbReference type="InterPro" id="IPR003660">
    <property type="entry name" value="HAMP_dom"/>
</dbReference>
<dbReference type="CDD" id="cd06225">
    <property type="entry name" value="HAMP"/>
    <property type="match status" value="1"/>
</dbReference>
<evidence type="ECO:0000256" key="15">
    <source>
        <dbReference type="ARBA" id="ARBA00068150"/>
    </source>
</evidence>
<feature type="domain" description="Histidine kinase" evidence="19">
    <location>
        <begin position="710"/>
        <end position="931"/>
    </location>
</feature>
<dbReference type="SUPFAM" id="SSF52172">
    <property type="entry name" value="CheY-like"/>
    <property type="match status" value="2"/>
</dbReference>
<dbReference type="InterPro" id="IPR035965">
    <property type="entry name" value="PAS-like_dom_sf"/>
</dbReference>
<dbReference type="PROSITE" id="PS50109">
    <property type="entry name" value="HIS_KIN"/>
    <property type="match status" value="1"/>
</dbReference>
<dbReference type="SMART" id="SM00091">
    <property type="entry name" value="PAS"/>
    <property type="match status" value="2"/>
</dbReference>
<dbReference type="GO" id="GO:0005524">
    <property type="term" value="F:ATP binding"/>
    <property type="evidence" value="ECO:0007669"/>
    <property type="project" value="UniProtKB-KW"/>
</dbReference>
<reference evidence="25 26" key="1">
    <citation type="journal article" date="2011" name="J. Bacteriol.">
        <title>Genome sequence of 'Pedosphaera parvula' Ellin514, an aerobic Verrucomicrobial isolate from pasture soil.</title>
        <authorList>
            <person name="Kant R."/>
            <person name="van Passel M.W."/>
            <person name="Sangwan P."/>
            <person name="Palva A."/>
            <person name="Lucas S."/>
            <person name="Copeland A."/>
            <person name="Lapidus A."/>
            <person name="Glavina Del Rio T."/>
            <person name="Dalin E."/>
            <person name="Tice H."/>
            <person name="Bruce D."/>
            <person name="Goodwin L."/>
            <person name="Pitluck S."/>
            <person name="Chertkov O."/>
            <person name="Larimer F.W."/>
            <person name="Land M.L."/>
            <person name="Hauser L."/>
            <person name="Brettin T.S."/>
            <person name="Detter J.C."/>
            <person name="Han S."/>
            <person name="de Vos W.M."/>
            <person name="Janssen P.H."/>
            <person name="Smidt H."/>
        </authorList>
    </citation>
    <scope>NUCLEOTIDE SEQUENCE [LARGE SCALE GENOMIC DNA]</scope>
    <source>
        <strain evidence="25 26">Ellin514</strain>
    </source>
</reference>
<feature type="domain" description="PAC" evidence="22">
    <location>
        <begin position="507"/>
        <end position="564"/>
    </location>
</feature>
<evidence type="ECO:0000256" key="8">
    <source>
        <dbReference type="ARBA" id="ARBA00022741"/>
    </source>
</evidence>
<dbReference type="Gene3D" id="6.10.340.10">
    <property type="match status" value="1"/>
</dbReference>
<dbReference type="Proteomes" id="UP000003688">
    <property type="component" value="Unassembled WGS sequence"/>
</dbReference>
<feature type="modified residue" description="4-aspartylphosphate" evidence="17">
    <location>
        <position position="1002"/>
    </location>
</feature>
<evidence type="ECO:0000256" key="4">
    <source>
        <dbReference type="ARBA" id="ARBA00022475"/>
    </source>
</evidence>
<comment type="subcellular location">
    <subcellularLocation>
        <location evidence="2">Cell membrane</location>
        <topology evidence="2">Multi-pass membrane protein</topology>
    </subcellularLocation>
</comment>
<dbReference type="InterPro" id="IPR003661">
    <property type="entry name" value="HisK_dim/P_dom"/>
</dbReference>
<evidence type="ECO:0000256" key="1">
    <source>
        <dbReference type="ARBA" id="ARBA00000085"/>
    </source>
</evidence>
<comment type="subunit">
    <text evidence="14">At low DSF concentrations, interacts with RpfF.</text>
</comment>
<feature type="domain" description="Response regulatory" evidence="20">
    <location>
        <begin position="1093"/>
        <end position="1213"/>
    </location>
</feature>
<dbReference type="InterPro" id="IPR036641">
    <property type="entry name" value="HPT_dom_sf"/>
</dbReference>
<evidence type="ECO:0000256" key="17">
    <source>
        <dbReference type="PROSITE-ProRule" id="PRU00169"/>
    </source>
</evidence>
<dbReference type="SMART" id="SM00388">
    <property type="entry name" value="HisKA"/>
    <property type="match status" value="1"/>
</dbReference>
<evidence type="ECO:0000256" key="18">
    <source>
        <dbReference type="SAM" id="Phobius"/>
    </source>
</evidence>
<dbReference type="SMART" id="SM00073">
    <property type="entry name" value="HPT"/>
    <property type="match status" value="1"/>
</dbReference>
<dbReference type="Gene3D" id="3.30.565.10">
    <property type="entry name" value="Histidine kinase-like ATPase, C-terminal domain"/>
    <property type="match status" value="1"/>
</dbReference>
<evidence type="ECO:0000256" key="6">
    <source>
        <dbReference type="ARBA" id="ARBA00022679"/>
    </source>
</evidence>
<evidence type="ECO:0000256" key="14">
    <source>
        <dbReference type="ARBA" id="ARBA00064003"/>
    </source>
</evidence>
<dbReference type="Pfam" id="PF13185">
    <property type="entry name" value="GAF_2"/>
    <property type="match status" value="1"/>
</dbReference>
<evidence type="ECO:0000259" key="24">
    <source>
        <dbReference type="PROSITE" id="PS50894"/>
    </source>
</evidence>
<dbReference type="Gene3D" id="3.30.450.40">
    <property type="match status" value="1"/>
</dbReference>
<evidence type="ECO:0000259" key="19">
    <source>
        <dbReference type="PROSITE" id="PS50109"/>
    </source>
</evidence>
<keyword evidence="9 25" id="KW-0418">Kinase</keyword>
<dbReference type="Pfam" id="PF00512">
    <property type="entry name" value="HisKA"/>
    <property type="match status" value="1"/>
</dbReference>
<dbReference type="EMBL" id="ABOX02000044">
    <property type="protein sequence ID" value="EEF58385.1"/>
    <property type="molecule type" value="Genomic_DNA"/>
</dbReference>
<dbReference type="STRING" id="320771.Cflav_PD6128"/>
<dbReference type="FunFam" id="1.10.287.130:FF:000002">
    <property type="entry name" value="Two-component osmosensing histidine kinase"/>
    <property type="match status" value="1"/>
</dbReference>
<evidence type="ECO:0000256" key="13">
    <source>
        <dbReference type="ARBA" id="ARBA00023136"/>
    </source>
</evidence>
<dbReference type="Pfam" id="PF08448">
    <property type="entry name" value="PAS_4"/>
    <property type="match status" value="1"/>
</dbReference>
<feature type="modified residue" description="4-aspartylphosphate" evidence="17">
    <location>
        <position position="1146"/>
    </location>
</feature>
<dbReference type="Pfam" id="PF01627">
    <property type="entry name" value="Hpt"/>
    <property type="match status" value="1"/>
</dbReference>
<dbReference type="CDD" id="cd00082">
    <property type="entry name" value="HisKA"/>
    <property type="match status" value="1"/>
</dbReference>
<evidence type="ECO:0000256" key="11">
    <source>
        <dbReference type="ARBA" id="ARBA00022989"/>
    </source>
</evidence>
<keyword evidence="5 17" id="KW-0597">Phosphoprotein</keyword>
<dbReference type="SMART" id="SM00448">
    <property type="entry name" value="REC"/>
    <property type="match status" value="2"/>
</dbReference>
<dbReference type="CDD" id="cd17546">
    <property type="entry name" value="REC_hyHK_CKI1_RcsC-like"/>
    <property type="match status" value="2"/>
</dbReference>
<protein>
    <recommendedName>
        <fullName evidence="15">Sensory/regulatory protein RpfC</fullName>
        <ecNumber evidence="3">2.7.13.3</ecNumber>
    </recommendedName>
</protein>
<evidence type="ECO:0000256" key="16">
    <source>
        <dbReference type="PROSITE-ProRule" id="PRU00110"/>
    </source>
</evidence>
<dbReference type="InterPro" id="IPR001789">
    <property type="entry name" value="Sig_transdc_resp-reg_receiver"/>
</dbReference>
<dbReference type="PANTHER" id="PTHR45339:SF1">
    <property type="entry name" value="HYBRID SIGNAL TRANSDUCTION HISTIDINE KINASE J"/>
    <property type="match status" value="1"/>
</dbReference>
<dbReference type="CDD" id="cd16922">
    <property type="entry name" value="HATPase_EvgS-ArcB-TorS-like"/>
    <property type="match status" value="1"/>
</dbReference>
<dbReference type="PROSITE" id="PS50894">
    <property type="entry name" value="HPT"/>
    <property type="match status" value="1"/>
</dbReference>
<feature type="domain" description="PAC" evidence="22">
    <location>
        <begin position="640"/>
        <end position="692"/>
    </location>
</feature>
<evidence type="ECO:0000256" key="7">
    <source>
        <dbReference type="ARBA" id="ARBA00022692"/>
    </source>
</evidence>
<proteinExistence type="predicted"/>
<dbReference type="SUPFAM" id="SSF47384">
    <property type="entry name" value="Homodimeric domain of signal transducing histidine kinase"/>
    <property type="match status" value="1"/>
</dbReference>
<keyword evidence="7 18" id="KW-0812">Transmembrane</keyword>
<feature type="domain" description="HPt" evidence="24">
    <location>
        <begin position="1254"/>
        <end position="1359"/>
    </location>
</feature>
<dbReference type="Pfam" id="PF02518">
    <property type="entry name" value="HATPase_c"/>
    <property type="match status" value="1"/>
</dbReference>
<dbReference type="Gene3D" id="3.30.450.20">
    <property type="entry name" value="PAS domain"/>
    <property type="match status" value="2"/>
</dbReference>
<dbReference type="PRINTS" id="PR00344">
    <property type="entry name" value="BCTRLSENSOR"/>
</dbReference>
<dbReference type="SUPFAM" id="SSF158472">
    <property type="entry name" value="HAMP domain-like"/>
    <property type="match status" value="1"/>
</dbReference>
<comment type="catalytic activity">
    <reaction evidence="1">
        <text>ATP + protein L-histidine = ADP + protein N-phospho-L-histidine.</text>
        <dbReference type="EC" id="2.7.13.3"/>
    </reaction>
</comment>
<dbReference type="GO" id="GO:0005886">
    <property type="term" value="C:plasma membrane"/>
    <property type="evidence" value="ECO:0007669"/>
    <property type="project" value="UniProtKB-SubCell"/>
</dbReference>
<dbReference type="SUPFAM" id="SSF55785">
    <property type="entry name" value="PYP-like sensor domain (PAS domain)"/>
    <property type="match status" value="2"/>
</dbReference>
<dbReference type="InterPro" id="IPR047347">
    <property type="entry name" value="YvaQ-like_sensor"/>
</dbReference>
<feature type="domain" description="HAMP" evidence="23">
    <location>
        <begin position="208"/>
        <end position="261"/>
    </location>
</feature>
<evidence type="ECO:0000256" key="5">
    <source>
        <dbReference type="ARBA" id="ARBA00022553"/>
    </source>
</evidence>
<keyword evidence="6" id="KW-0808">Transferase</keyword>
<dbReference type="InterPro" id="IPR003594">
    <property type="entry name" value="HATPase_dom"/>
</dbReference>
<dbReference type="Pfam" id="PF00989">
    <property type="entry name" value="PAS"/>
    <property type="match status" value="1"/>
</dbReference>
<dbReference type="OrthoDB" id="9809348at2"/>
<dbReference type="GO" id="GO:0006355">
    <property type="term" value="P:regulation of DNA-templated transcription"/>
    <property type="evidence" value="ECO:0007669"/>
    <property type="project" value="InterPro"/>
</dbReference>
<evidence type="ECO:0000256" key="3">
    <source>
        <dbReference type="ARBA" id="ARBA00012438"/>
    </source>
</evidence>
<keyword evidence="11 18" id="KW-1133">Transmembrane helix</keyword>
<dbReference type="InterPro" id="IPR013767">
    <property type="entry name" value="PAS_fold"/>
</dbReference>
<dbReference type="InterPro" id="IPR013656">
    <property type="entry name" value="PAS_4"/>
</dbReference>
<dbReference type="InterPro" id="IPR000700">
    <property type="entry name" value="PAS-assoc_C"/>
</dbReference>
<dbReference type="InterPro" id="IPR036890">
    <property type="entry name" value="HATPase_C_sf"/>
</dbReference>
<dbReference type="GO" id="GO:0000155">
    <property type="term" value="F:phosphorelay sensor kinase activity"/>
    <property type="evidence" value="ECO:0007669"/>
    <property type="project" value="InterPro"/>
</dbReference>
<feature type="modified residue" description="Phosphohistidine" evidence="16">
    <location>
        <position position="1293"/>
    </location>
</feature>
<dbReference type="InterPro" id="IPR024478">
    <property type="entry name" value="HlyB_4HB_MCP"/>
</dbReference>
<evidence type="ECO:0000259" key="22">
    <source>
        <dbReference type="PROSITE" id="PS50113"/>
    </source>
</evidence>
<dbReference type="PROSITE" id="PS50885">
    <property type="entry name" value="HAMP"/>
    <property type="match status" value="1"/>
</dbReference>
<name>B9XP29_PEDPL</name>
<sequence length="1436" mass="157731" precursor="true">MTIARRLIILLVAPLLAFIALGIFNWMEVENVKTRTRFVTQVQIPSLATLGNVMRSFAEMRADERDVILATNDAGRAVIAAAFNREEVNLNALLQEYADNLVSDDRDRRMMNDFQDAMRNWMAGARQVMAFSSQGRHEEARAYLHNQVLPLGDRVNEATSSWIQYNRQLADTAGNSAINSIEVYRRNMAIAACVALIFSALVGLVTFQRIVGPIRGLQKGVNAIARGDYAQEIPFTKAADETGDLARAIDVLKQGSAAMEEQRWVKANAAKITADLQGADSFADFGQRLVSGLVPLLGGGVAAVYSFEEHPACLRRIAAYGLTEAGSGVDSFKPGEGLVGQCAQERKPITLTDLPPGYLRIVSGLGTSVATQSSAFPLISAEALLGVIEFASFHSFSTQEQSLLKELLPVATMNLEILQRNLHTQELLEQVKTTEERTRLILDSADEGIYGMATDGQITFVNTATCRMLGFAPEEMIGQKAHPLIHHHRPDGSPYPIEECPMRAACQAGEVRRVDDEFLWRKDGTGFPVEYATTPIVKDGKILGAVVSFTDITERKRAQEELAYRLTFQRALLESIPYPMFVKDAHARFISCNKAYERVFNTMADFLKGKTVLDLEYLPEVDRRKFHDEDTAVIREASRRSYELPIQYADGRTHTTLYSVDGFKLCDGSPGGLIGLLVDISDQKRVAEELRLAKAKAEEATQMKSMFLANMSHEIRTPMNAIIGLSHLALKTQLTPKQRDYIGKVHNAGTSLLAVINDILDFSKIEAGKLDLEVVDFKLDEVITSVTTLTAQKAHEKGLEFLAHVTPGIPEFLLGDPLRLGQILTNFVNNAVKFTERGEIRLNIELIERTGEKLQLKFSVRDTGIGMTTEQAAKLFQPFTQADMSTTRKHGGTGLGLTICRRLVELMGGRIWLESEPGAGSTFYFTVWLSIGNRQGTGKIIPEKLAELRVLVVDDNPAACEILEEPLANIVKRVDVVASGKDAITAVKQKDASEPYDILFMDWRMPGMDGLQTSRFIKSDETLRHQPHIVLVTAFGREEVREEAERLQLDGFLVKPVTRSMTVDMLVNVFSEASQEISVSVEEEQAAKLRGARILLAEDNDINQQIAVELLEGAGATVNVANNGLEAVGIVFNGPQPPPFDVVLMDLQMPEMDGYQATAKLRADPRFATLPIIAMTAHATIEERQRCIAAGMNDHISKPIDPANLFETVGRFYKPKDVVIPVKPAESTGSPTGDGLPDIEGLDVKDGLNRVMGNEKLYLKLLRQFAEQQGPVAGQIAAALSQGDVGLAGRLAHTLKGVAGNIGAKSLQVASGDLEKLIKERAHDADIETGRLNVSALLDPLLTRLQTALNNTVPQPTAQPDGVASPDQISEAVAQLKSLLAESDPGAADFIQAHRTVLHHLFRDGALVEFEKAVQNYAFSEAEEQLERTSENFFAE</sequence>
<dbReference type="SUPFAM" id="SSF47226">
    <property type="entry name" value="Histidine-containing phosphotransfer domain, HPT domain"/>
    <property type="match status" value="1"/>
</dbReference>
<dbReference type="InterPro" id="IPR005467">
    <property type="entry name" value="His_kinase_dom"/>
</dbReference>
<dbReference type="InterPro" id="IPR000014">
    <property type="entry name" value="PAS"/>
</dbReference>
<feature type="domain" description="Response regulatory" evidence="20">
    <location>
        <begin position="949"/>
        <end position="1070"/>
    </location>
</feature>
<dbReference type="Pfam" id="PF00672">
    <property type="entry name" value="HAMP"/>
    <property type="match status" value="1"/>
</dbReference>
<dbReference type="EC" id="2.7.13.3" evidence="3"/>
<dbReference type="Gene3D" id="1.20.120.160">
    <property type="entry name" value="HPT domain"/>
    <property type="match status" value="1"/>
</dbReference>
<dbReference type="InterPro" id="IPR036097">
    <property type="entry name" value="HisK_dim/P_sf"/>
</dbReference>
<comment type="caution">
    <text evidence="25">The sequence shown here is derived from an EMBL/GenBank/DDBJ whole genome shotgun (WGS) entry which is preliminary data.</text>
</comment>
<dbReference type="SMART" id="SM00387">
    <property type="entry name" value="HATPase_c"/>
    <property type="match status" value="1"/>
</dbReference>
<dbReference type="CDD" id="cd19411">
    <property type="entry name" value="MCP2201-like_sensor"/>
    <property type="match status" value="1"/>
</dbReference>
<dbReference type="CDD" id="cd00130">
    <property type="entry name" value="PAS"/>
    <property type="match status" value="2"/>
</dbReference>
<keyword evidence="26" id="KW-1185">Reference proteome</keyword>
<dbReference type="Gene3D" id="3.40.50.2300">
    <property type="match status" value="2"/>
</dbReference>
<evidence type="ECO:0000256" key="9">
    <source>
        <dbReference type="ARBA" id="ARBA00022777"/>
    </source>
</evidence>
<dbReference type="RefSeq" id="WP_007417565.1">
    <property type="nucleotide sequence ID" value="NZ_ABOX02000044.1"/>
</dbReference>
<dbReference type="InterPro" id="IPR003018">
    <property type="entry name" value="GAF"/>
</dbReference>
<dbReference type="NCBIfam" id="TIGR00229">
    <property type="entry name" value="sensory_box"/>
    <property type="match status" value="2"/>
</dbReference>
<keyword evidence="8" id="KW-0547">Nucleotide-binding</keyword>
<organism evidence="25 26">
    <name type="scientific">Pedosphaera parvula (strain Ellin514)</name>
    <dbReference type="NCBI Taxonomy" id="320771"/>
    <lineage>
        <taxon>Bacteria</taxon>
        <taxon>Pseudomonadati</taxon>
        <taxon>Verrucomicrobiota</taxon>
        <taxon>Pedosphaerae</taxon>
        <taxon>Pedosphaerales</taxon>
        <taxon>Pedosphaeraceae</taxon>
        <taxon>Pedosphaera</taxon>
    </lineage>
</organism>
<feature type="domain" description="PAS" evidence="21">
    <location>
        <begin position="434"/>
        <end position="491"/>
    </location>
</feature>
<dbReference type="InterPro" id="IPR011006">
    <property type="entry name" value="CheY-like_superfamily"/>
</dbReference>
<keyword evidence="13 18" id="KW-0472">Membrane</keyword>
<evidence type="ECO:0000259" key="23">
    <source>
        <dbReference type="PROSITE" id="PS50885"/>
    </source>
</evidence>
<dbReference type="Gene3D" id="1.10.287.130">
    <property type="match status" value="1"/>
</dbReference>
<dbReference type="SUPFAM" id="SSF55781">
    <property type="entry name" value="GAF domain-like"/>
    <property type="match status" value="1"/>
</dbReference>
<dbReference type="Pfam" id="PF12729">
    <property type="entry name" value="4HB_MCP_1"/>
    <property type="match status" value="1"/>
</dbReference>
<dbReference type="InterPro" id="IPR029016">
    <property type="entry name" value="GAF-like_dom_sf"/>
</dbReference>
<feature type="transmembrane region" description="Helical" evidence="18">
    <location>
        <begin position="188"/>
        <end position="207"/>
    </location>
</feature>
<dbReference type="SUPFAM" id="SSF55874">
    <property type="entry name" value="ATPase domain of HSP90 chaperone/DNA topoisomerase II/histidine kinase"/>
    <property type="match status" value="1"/>
</dbReference>
<dbReference type="InterPro" id="IPR008207">
    <property type="entry name" value="Sig_transdc_His_kin_Hpt_dom"/>
</dbReference>
<evidence type="ECO:0000256" key="12">
    <source>
        <dbReference type="ARBA" id="ARBA00023012"/>
    </source>
</evidence>
<evidence type="ECO:0000256" key="2">
    <source>
        <dbReference type="ARBA" id="ARBA00004651"/>
    </source>
</evidence>
<evidence type="ECO:0000256" key="10">
    <source>
        <dbReference type="ARBA" id="ARBA00022840"/>
    </source>
</evidence>
<dbReference type="PROSITE" id="PS50113">
    <property type="entry name" value="PAC"/>
    <property type="match status" value="2"/>
</dbReference>
<keyword evidence="10" id="KW-0067">ATP-binding</keyword>
<keyword evidence="12" id="KW-0902">Two-component regulatory system</keyword>
<dbReference type="InterPro" id="IPR004358">
    <property type="entry name" value="Sig_transdc_His_kin-like_C"/>
</dbReference>
<evidence type="ECO:0000259" key="20">
    <source>
        <dbReference type="PROSITE" id="PS50110"/>
    </source>
</evidence>
<dbReference type="FunFam" id="3.30.565.10:FF:000010">
    <property type="entry name" value="Sensor histidine kinase RcsC"/>
    <property type="match status" value="1"/>
</dbReference>
<dbReference type="PANTHER" id="PTHR45339">
    <property type="entry name" value="HYBRID SIGNAL TRANSDUCTION HISTIDINE KINASE J"/>
    <property type="match status" value="1"/>
</dbReference>
<dbReference type="SMART" id="SM00304">
    <property type="entry name" value="HAMP"/>
    <property type="match status" value="1"/>
</dbReference>
<evidence type="ECO:0000259" key="21">
    <source>
        <dbReference type="PROSITE" id="PS50112"/>
    </source>
</evidence>
<dbReference type="PROSITE" id="PS50112">
    <property type="entry name" value="PAS"/>
    <property type="match status" value="1"/>
</dbReference>
<gene>
    <name evidence="25" type="ORF">Cflav_PD6128</name>
</gene>